<feature type="domain" description="DUF4219" evidence="2">
    <location>
        <begin position="17"/>
        <end position="42"/>
    </location>
</feature>
<accession>A0A9P5X2S6</accession>
<dbReference type="Pfam" id="PF13961">
    <property type="entry name" value="DUF4219"/>
    <property type="match status" value="1"/>
</dbReference>
<evidence type="ECO:0000313" key="4">
    <source>
        <dbReference type="Proteomes" id="UP000807342"/>
    </source>
</evidence>
<reference evidence="3" key="1">
    <citation type="submission" date="2020-11" db="EMBL/GenBank/DDBJ databases">
        <authorList>
            <consortium name="DOE Joint Genome Institute"/>
            <person name="Ahrendt S."/>
            <person name="Riley R."/>
            <person name="Andreopoulos W."/>
            <person name="Labutti K."/>
            <person name="Pangilinan J."/>
            <person name="Ruiz-Duenas F.J."/>
            <person name="Barrasa J.M."/>
            <person name="Sanchez-Garcia M."/>
            <person name="Camarero S."/>
            <person name="Miyauchi S."/>
            <person name="Serrano A."/>
            <person name="Linde D."/>
            <person name="Babiker R."/>
            <person name="Drula E."/>
            <person name="Ayuso-Fernandez I."/>
            <person name="Pacheco R."/>
            <person name="Padilla G."/>
            <person name="Ferreira P."/>
            <person name="Barriuso J."/>
            <person name="Kellner H."/>
            <person name="Castanera R."/>
            <person name="Alfaro M."/>
            <person name="Ramirez L."/>
            <person name="Pisabarro A.G."/>
            <person name="Kuo A."/>
            <person name="Tritt A."/>
            <person name="Lipzen A."/>
            <person name="He G."/>
            <person name="Yan M."/>
            <person name="Ng V."/>
            <person name="Cullen D."/>
            <person name="Martin F."/>
            <person name="Rosso M.-N."/>
            <person name="Henrissat B."/>
            <person name="Hibbett D."/>
            <person name="Martinez A.T."/>
            <person name="Grigoriev I.V."/>
        </authorList>
    </citation>
    <scope>NUCLEOTIDE SEQUENCE</scope>
    <source>
        <strain evidence="3">MF-IS2</strain>
    </source>
</reference>
<protein>
    <recommendedName>
        <fullName evidence="2">DUF4219 domain-containing protein</fullName>
    </recommendedName>
</protein>
<dbReference type="InterPro" id="IPR025314">
    <property type="entry name" value="DUF4219"/>
</dbReference>
<dbReference type="AlphaFoldDB" id="A0A9P5X2S6"/>
<sequence>MGPTHSSVSDVWSFQKLTRQNYYTWSEQMRAALQARFLWQYVAGDFPQPPKPPLSPPAAKSATRSTDNPNDSAKPEDHDADGNDFYSANYMHWEKSWDQFQDWMQNDSATQGLIKGALDVSQWGHMSNLTTLKEMWDQLYQLHFVTR</sequence>
<evidence type="ECO:0000259" key="2">
    <source>
        <dbReference type="Pfam" id="PF13961"/>
    </source>
</evidence>
<dbReference type="Proteomes" id="UP000807342">
    <property type="component" value="Unassembled WGS sequence"/>
</dbReference>
<gene>
    <name evidence="3" type="ORF">P691DRAFT_681699</name>
</gene>
<keyword evidence="4" id="KW-1185">Reference proteome</keyword>
<dbReference type="OrthoDB" id="2978038at2759"/>
<proteinExistence type="predicted"/>
<evidence type="ECO:0000313" key="3">
    <source>
        <dbReference type="EMBL" id="KAF9442317.1"/>
    </source>
</evidence>
<name>A0A9P5X2S6_9AGAR</name>
<organism evidence="3 4">
    <name type="scientific">Macrolepiota fuliginosa MF-IS2</name>
    <dbReference type="NCBI Taxonomy" id="1400762"/>
    <lineage>
        <taxon>Eukaryota</taxon>
        <taxon>Fungi</taxon>
        <taxon>Dikarya</taxon>
        <taxon>Basidiomycota</taxon>
        <taxon>Agaricomycotina</taxon>
        <taxon>Agaricomycetes</taxon>
        <taxon>Agaricomycetidae</taxon>
        <taxon>Agaricales</taxon>
        <taxon>Agaricineae</taxon>
        <taxon>Agaricaceae</taxon>
        <taxon>Macrolepiota</taxon>
    </lineage>
</organism>
<comment type="caution">
    <text evidence="3">The sequence shown here is derived from an EMBL/GenBank/DDBJ whole genome shotgun (WGS) entry which is preliminary data.</text>
</comment>
<evidence type="ECO:0000256" key="1">
    <source>
        <dbReference type="SAM" id="MobiDB-lite"/>
    </source>
</evidence>
<feature type="region of interest" description="Disordered" evidence="1">
    <location>
        <begin position="48"/>
        <end position="85"/>
    </location>
</feature>
<dbReference type="EMBL" id="MU151656">
    <property type="protein sequence ID" value="KAF9442317.1"/>
    <property type="molecule type" value="Genomic_DNA"/>
</dbReference>